<comment type="caution">
    <text evidence="2">The sequence shown here is derived from an EMBL/GenBank/DDBJ whole genome shotgun (WGS) entry which is preliminary data.</text>
</comment>
<evidence type="ECO:0000256" key="1">
    <source>
        <dbReference type="SAM" id="Phobius"/>
    </source>
</evidence>
<accession>A0A415E7F9</accession>
<dbReference type="STRING" id="1776384.GCA_900086585_02982"/>
<keyword evidence="3" id="KW-1185">Reference proteome</keyword>
<protein>
    <submittedName>
        <fullName evidence="2">Uncharacterized protein</fullName>
    </submittedName>
</protein>
<dbReference type="Proteomes" id="UP000284841">
    <property type="component" value="Unassembled WGS sequence"/>
</dbReference>
<feature type="transmembrane region" description="Helical" evidence="1">
    <location>
        <begin position="7"/>
        <end position="24"/>
    </location>
</feature>
<sequence length="261" mass="29534">MKKNVRTIVYVMILVVVAGGIYLWSQNGSGEDLLGGLDPDSYDVEATCSGVEDHNLICNAGNDTYLYLDDVDVFLQKIDTTVDEKGDETTKVSYKQYSIEDLQKKTEEGDLSIRMWLTTTGKVQSIIVLEQSYDNNNASLANLDGLEPSSFTSSNTILSMKKNSMRLAPINYNADEPEKFEGFIKEYKLAKNVKFYSETVKITVDSENKEINKNIQFAKTTYKKIKDNLEYGNNAYILFNKYGNISAVMIFTESRVRDLEE</sequence>
<reference evidence="2 3" key="1">
    <citation type="submission" date="2018-08" db="EMBL/GenBank/DDBJ databases">
        <title>A genome reference for cultivated species of the human gut microbiota.</title>
        <authorList>
            <person name="Zou Y."/>
            <person name="Xue W."/>
            <person name="Luo G."/>
        </authorList>
    </citation>
    <scope>NUCLEOTIDE SEQUENCE [LARGE SCALE GENOMIC DNA]</scope>
    <source>
        <strain evidence="2 3">AM07-24</strain>
    </source>
</reference>
<dbReference type="RefSeq" id="WP_118333730.1">
    <property type="nucleotide sequence ID" value="NZ_AP025567.1"/>
</dbReference>
<dbReference type="EMBL" id="QRMS01000001">
    <property type="protein sequence ID" value="RHJ89644.1"/>
    <property type="molecule type" value="Genomic_DNA"/>
</dbReference>
<gene>
    <name evidence="2" type="ORF">DW099_03465</name>
</gene>
<dbReference type="AlphaFoldDB" id="A0A415E7F9"/>
<keyword evidence="1" id="KW-1133">Transmembrane helix</keyword>
<dbReference type="OrthoDB" id="9879269at2"/>
<name>A0A415E7F9_9FIRM</name>
<evidence type="ECO:0000313" key="2">
    <source>
        <dbReference type="EMBL" id="RHJ89644.1"/>
    </source>
</evidence>
<keyword evidence="1" id="KW-0812">Transmembrane</keyword>
<evidence type="ECO:0000313" key="3">
    <source>
        <dbReference type="Proteomes" id="UP000284841"/>
    </source>
</evidence>
<organism evidence="2 3">
    <name type="scientific">Emergencia timonensis</name>
    <dbReference type="NCBI Taxonomy" id="1776384"/>
    <lineage>
        <taxon>Bacteria</taxon>
        <taxon>Bacillati</taxon>
        <taxon>Bacillota</taxon>
        <taxon>Clostridia</taxon>
        <taxon>Peptostreptococcales</taxon>
        <taxon>Anaerovoracaceae</taxon>
        <taxon>Emergencia</taxon>
    </lineage>
</organism>
<keyword evidence="1" id="KW-0472">Membrane</keyword>
<proteinExistence type="predicted"/>